<keyword evidence="1" id="KW-0472">Membrane</keyword>
<dbReference type="Proteomes" id="UP001209076">
    <property type="component" value="Unassembled WGS sequence"/>
</dbReference>
<comment type="caution">
    <text evidence="2">The sequence shown here is derived from an EMBL/GenBank/DDBJ whole genome shotgun (WGS) entry which is preliminary data.</text>
</comment>
<dbReference type="RefSeq" id="WP_262096061.1">
    <property type="nucleotide sequence ID" value="NZ_JAOEGN010000006.1"/>
</dbReference>
<sequence>MFSNLDPAIVELFGILAGTLVLISFLMKSERQIRFINIIGCVIFVVYDIMISSVSVVVLNVGLTLVHIVKLSRKKEKEQE</sequence>
<name>A0ABT2PVS0_9MOLU</name>
<reference evidence="3" key="1">
    <citation type="submission" date="2023-07" db="EMBL/GenBank/DDBJ databases">
        <title>Novel Mycoplasma species identified in domestic and wild animals.</title>
        <authorList>
            <person name="Volokhov D.V."/>
            <person name="Furtak V.A."/>
            <person name="Zagorodnyaya T.A."/>
        </authorList>
    </citation>
    <scope>NUCLEOTIDE SEQUENCE [LARGE SCALE GENOMIC DNA]</scope>
    <source>
        <strain evidence="3">92-19</strain>
    </source>
</reference>
<keyword evidence="3" id="KW-1185">Reference proteome</keyword>
<evidence type="ECO:0000256" key="1">
    <source>
        <dbReference type="SAM" id="Phobius"/>
    </source>
</evidence>
<dbReference type="EMBL" id="JAOEGN010000006">
    <property type="protein sequence ID" value="MCU0104808.1"/>
    <property type="molecule type" value="Genomic_DNA"/>
</dbReference>
<feature type="transmembrane region" description="Helical" evidence="1">
    <location>
        <begin position="7"/>
        <end position="27"/>
    </location>
</feature>
<evidence type="ECO:0000313" key="2">
    <source>
        <dbReference type="EMBL" id="MCU0104808.1"/>
    </source>
</evidence>
<proteinExistence type="predicted"/>
<evidence type="ECO:0000313" key="3">
    <source>
        <dbReference type="Proteomes" id="UP001209076"/>
    </source>
</evidence>
<feature type="transmembrane region" description="Helical" evidence="1">
    <location>
        <begin position="33"/>
        <end position="66"/>
    </location>
</feature>
<keyword evidence="1" id="KW-1133">Transmembrane helix</keyword>
<organism evidence="2 3">
    <name type="scientific">Paracholeplasma vituli</name>
    <dbReference type="NCBI Taxonomy" id="69473"/>
    <lineage>
        <taxon>Bacteria</taxon>
        <taxon>Bacillati</taxon>
        <taxon>Mycoplasmatota</taxon>
        <taxon>Mollicutes</taxon>
        <taxon>Acholeplasmatales</taxon>
        <taxon>Acholeplasmataceae</taxon>
        <taxon>Paracholeplasma</taxon>
    </lineage>
</organism>
<keyword evidence="1" id="KW-0812">Transmembrane</keyword>
<accession>A0ABT2PVS0</accession>
<protein>
    <submittedName>
        <fullName evidence="2">YgjV family protein</fullName>
    </submittedName>
</protein>
<gene>
    <name evidence="2" type="ORF">N7603_03975</name>
</gene>